<proteinExistence type="predicted"/>
<comment type="caution">
    <text evidence="4">The sequence shown here is derived from an EMBL/GenBank/DDBJ whole genome shotgun (WGS) entry which is preliminary data.</text>
</comment>
<evidence type="ECO:0000256" key="1">
    <source>
        <dbReference type="SAM" id="Coils"/>
    </source>
</evidence>
<gene>
    <name evidence="4" type="ORF">WAE58_06700</name>
</gene>
<keyword evidence="1" id="KW-0175">Coiled coil</keyword>
<dbReference type="Pfam" id="PF13884">
    <property type="entry name" value="Peptidase_S74"/>
    <property type="match status" value="1"/>
</dbReference>
<reference evidence="4 5" key="1">
    <citation type="submission" date="2024-03" db="EMBL/GenBank/DDBJ databases">
        <title>Sequence of Lycoming College Course Isolates.</title>
        <authorList>
            <person name="Plotts O."/>
            <person name="Newman J."/>
        </authorList>
    </citation>
    <scope>NUCLEOTIDE SEQUENCE [LARGE SCALE GENOMIC DNA]</scope>
    <source>
        <strain evidence="4 5">CJB-3</strain>
    </source>
</reference>
<feature type="coiled-coil region" evidence="1">
    <location>
        <begin position="116"/>
        <end position="143"/>
    </location>
</feature>
<name>A0ABU8NIL9_9SPHI</name>
<feature type="signal peptide" evidence="2">
    <location>
        <begin position="1"/>
        <end position="25"/>
    </location>
</feature>
<evidence type="ECO:0000259" key="3">
    <source>
        <dbReference type="PROSITE" id="PS51688"/>
    </source>
</evidence>
<keyword evidence="5" id="KW-1185">Reference proteome</keyword>
<dbReference type="InterPro" id="IPR030392">
    <property type="entry name" value="S74_ICA"/>
</dbReference>
<organism evidence="4 5">
    <name type="scientific">Pedobacter panaciterrae</name>
    <dbReference type="NCBI Taxonomy" id="363849"/>
    <lineage>
        <taxon>Bacteria</taxon>
        <taxon>Pseudomonadati</taxon>
        <taxon>Bacteroidota</taxon>
        <taxon>Sphingobacteriia</taxon>
        <taxon>Sphingobacteriales</taxon>
        <taxon>Sphingobacteriaceae</taxon>
        <taxon>Pedobacter</taxon>
    </lineage>
</organism>
<dbReference type="PROSITE" id="PS51688">
    <property type="entry name" value="ICA"/>
    <property type="match status" value="1"/>
</dbReference>
<dbReference type="EMBL" id="JBBEUB010000001">
    <property type="protein sequence ID" value="MEJ2902104.1"/>
    <property type="molecule type" value="Genomic_DNA"/>
</dbReference>
<feature type="domain" description="Peptidase S74" evidence="3">
    <location>
        <begin position="22"/>
        <end position="137"/>
    </location>
</feature>
<evidence type="ECO:0000313" key="5">
    <source>
        <dbReference type="Proteomes" id="UP001378956"/>
    </source>
</evidence>
<feature type="chain" id="PRO_5046985161" evidence="2">
    <location>
        <begin position="26"/>
        <end position="145"/>
    </location>
</feature>
<dbReference type="RefSeq" id="WP_172661014.1">
    <property type="nucleotide sequence ID" value="NZ_CBFGNQ010000003.1"/>
</dbReference>
<evidence type="ECO:0000313" key="4">
    <source>
        <dbReference type="EMBL" id="MEJ2902104.1"/>
    </source>
</evidence>
<protein>
    <submittedName>
        <fullName evidence="4">Tail fiber domain-containing protein</fullName>
    </submittedName>
</protein>
<accession>A0ABU8NIL9</accession>
<sequence>MRYPLVSKGAVLGILLSAAAFSVNAQKIEEQELKVNVDKISNSTEHLKNLQPVTFKYDVQKYKHLKLPAGEQYGFLASNVQSEYPAMVYEATKMYNQGKNNSKVARYSEVQSENLIPVLVAAIKEQQAEIELLKKELNLLKEKSK</sequence>
<dbReference type="Proteomes" id="UP001378956">
    <property type="component" value="Unassembled WGS sequence"/>
</dbReference>
<keyword evidence="2" id="KW-0732">Signal</keyword>
<evidence type="ECO:0000256" key="2">
    <source>
        <dbReference type="SAM" id="SignalP"/>
    </source>
</evidence>